<dbReference type="Proteomes" id="UP000237673">
    <property type="component" value="Chromosome"/>
</dbReference>
<dbReference type="GeneID" id="84633823"/>
<evidence type="ECO:0000259" key="2">
    <source>
        <dbReference type="Pfam" id="PF04993"/>
    </source>
</evidence>
<protein>
    <recommendedName>
        <fullName evidence="2">TfoX N-terminal domain-containing protein</fullName>
    </recommendedName>
</protein>
<reference evidence="3 4" key="1">
    <citation type="submission" date="2018-01" db="EMBL/GenBank/DDBJ databases">
        <title>Complete and assembled Genome of Pantoea calida DSM22759T.</title>
        <authorList>
            <person name="Stevens M.J.A."/>
            <person name="Zurfluh K."/>
            <person name="Stephan R."/>
        </authorList>
    </citation>
    <scope>NUCLEOTIDE SEQUENCE [LARGE SCALE GENOMIC DNA]</scope>
    <source>
        <strain evidence="3 4">DSM 22759</strain>
    </source>
</reference>
<keyword evidence="1" id="KW-1133">Transmembrane helix</keyword>
<dbReference type="RefSeq" id="WP_084971085.1">
    <property type="nucleotide sequence ID" value="NZ_CAXOMJ010000034.1"/>
</dbReference>
<feature type="domain" description="TfoX N-terminal" evidence="2">
    <location>
        <begin position="13"/>
        <end position="111"/>
    </location>
</feature>
<accession>A0ABN5HDQ8</accession>
<dbReference type="EMBL" id="CP026378">
    <property type="protein sequence ID" value="AUY26296.1"/>
    <property type="molecule type" value="Genomic_DNA"/>
</dbReference>
<evidence type="ECO:0000313" key="3">
    <source>
        <dbReference type="EMBL" id="AUY26296.1"/>
    </source>
</evidence>
<dbReference type="Pfam" id="PF04993">
    <property type="entry name" value="TfoX_N"/>
    <property type="match status" value="1"/>
</dbReference>
<proteinExistence type="predicted"/>
<feature type="transmembrane region" description="Helical" evidence="1">
    <location>
        <begin position="31"/>
        <end position="50"/>
    </location>
</feature>
<organism evidence="3 4">
    <name type="scientific">Mixta calida</name>
    <dbReference type="NCBI Taxonomy" id="665913"/>
    <lineage>
        <taxon>Bacteria</taxon>
        <taxon>Pseudomonadati</taxon>
        <taxon>Pseudomonadota</taxon>
        <taxon>Gammaproteobacteria</taxon>
        <taxon>Enterobacterales</taxon>
        <taxon>Erwiniaceae</taxon>
        <taxon>Mixta</taxon>
    </lineage>
</organism>
<dbReference type="Gene3D" id="3.30.1460.30">
    <property type="entry name" value="YgaC/TfoX-N like chaperone"/>
    <property type="match status" value="1"/>
</dbReference>
<keyword evidence="1" id="KW-0812">Transmembrane</keyword>
<evidence type="ECO:0000313" key="4">
    <source>
        <dbReference type="Proteomes" id="UP000237673"/>
    </source>
</evidence>
<name>A0ABN5HDQ8_9GAMM</name>
<keyword evidence="1" id="KW-0472">Membrane</keyword>
<keyword evidence="4" id="KW-1185">Reference proteome</keyword>
<gene>
    <name evidence="3" type="ORF">C2E16_16210</name>
</gene>
<evidence type="ECO:0000256" key="1">
    <source>
        <dbReference type="SAM" id="Phobius"/>
    </source>
</evidence>
<dbReference type="SUPFAM" id="SSF159894">
    <property type="entry name" value="YgaC/TfoX-N like"/>
    <property type="match status" value="1"/>
</dbReference>
<dbReference type="InterPro" id="IPR007076">
    <property type="entry name" value="TfoX_N"/>
</dbReference>
<sequence length="127" mass="14084">MPVYDETTQFILDQIAPLGRFAVRRMFGCTALFYDGLMVLLIDPAGVVFLKTDAHNRSRFIAAGCEPFTYARRGADGAVKSVELSFYTLPDALLEDQEALAEWIRSAIDAAKRADNGKKRAGRSRAH</sequence>